<dbReference type="PANTHER" id="PTHR47838">
    <property type="entry name" value="21.7 KDA CLASS VI HEAT SHOCK PROTEIN"/>
    <property type="match status" value="1"/>
</dbReference>
<dbReference type="AlphaFoldDB" id="A0A4Y7L4I1"/>
<gene>
    <name evidence="4" type="ORF">C5167_043021</name>
</gene>
<dbReference type="InterPro" id="IPR008978">
    <property type="entry name" value="HSP20-like_chaperone"/>
</dbReference>
<dbReference type="Gramene" id="RZC80453">
    <property type="protein sequence ID" value="RZC80453"/>
    <property type="gene ID" value="C5167_043021"/>
</dbReference>
<evidence type="ECO:0000256" key="2">
    <source>
        <dbReference type="RuleBase" id="RU003616"/>
    </source>
</evidence>
<dbReference type="EMBL" id="CM010724">
    <property type="protein sequence ID" value="RZC80453.1"/>
    <property type="molecule type" value="Genomic_DNA"/>
</dbReference>
<comment type="similarity">
    <text evidence="1 2">Belongs to the small heat shock protein (HSP20) family.</text>
</comment>
<dbReference type="PANTHER" id="PTHR47838:SF1">
    <property type="entry name" value="21.7 KDA CLASS VI HEAT SHOCK PROTEIN"/>
    <property type="match status" value="1"/>
</dbReference>
<feature type="domain" description="SHSP" evidence="3">
    <location>
        <begin position="131"/>
        <end position="242"/>
    </location>
</feature>
<reference evidence="4 5" key="1">
    <citation type="journal article" date="2018" name="Science">
        <title>The opium poppy genome and morphinan production.</title>
        <authorList>
            <person name="Guo L."/>
            <person name="Winzer T."/>
            <person name="Yang X."/>
            <person name="Li Y."/>
            <person name="Ning Z."/>
            <person name="He Z."/>
            <person name="Teodor R."/>
            <person name="Lu Y."/>
            <person name="Bowser T.A."/>
            <person name="Graham I.A."/>
            <person name="Ye K."/>
        </authorList>
    </citation>
    <scope>NUCLEOTIDE SEQUENCE [LARGE SCALE GENOMIC DNA]</scope>
    <source>
        <strain evidence="5">cv. HN1</strain>
        <tissue evidence="4">Leaves</tissue>
    </source>
</reference>
<evidence type="ECO:0000256" key="1">
    <source>
        <dbReference type="PROSITE-ProRule" id="PRU00285"/>
    </source>
</evidence>
<proteinExistence type="inferred from homology"/>
<evidence type="ECO:0000313" key="5">
    <source>
        <dbReference type="Proteomes" id="UP000316621"/>
    </source>
</evidence>
<organism evidence="4 5">
    <name type="scientific">Papaver somniferum</name>
    <name type="common">Opium poppy</name>
    <dbReference type="NCBI Taxonomy" id="3469"/>
    <lineage>
        <taxon>Eukaryota</taxon>
        <taxon>Viridiplantae</taxon>
        <taxon>Streptophyta</taxon>
        <taxon>Embryophyta</taxon>
        <taxon>Tracheophyta</taxon>
        <taxon>Spermatophyta</taxon>
        <taxon>Magnoliopsida</taxon>
        <taxon>Ranunculales</taxon>
        <taxon>Papaveraceae</taxon>
        <taxon>Papaveroideae</taxon>
        <taxon>Papaver</taxon>
    </lineage>
</organism>
<evidence type="ECO:0000313" key="4">
    <source>
        <dbReference type="EMBL" id="RZC80453.1"/>
    </source>
</evidence>
<dbReference type="SUPFAM" id="SSF49764">
    <property type="entry name" value="HSP20-like chaperones"/>
    <property type="match status" value="1"/>
</dbReference>
<dbReference type="PROSITE" id="PS01031">
    <property type="entry name" value="SHSP"/>
    <property type="match status" value="1"/>
</dbReference>
<dbReference type="Gene3D" id="2.60.40.790">
    <property type="match status" value="1"/>
</dbReference>
<dbReference type="Pfam" id="PF00011">
    <property type="entry name" value="HSP20"/>
    <property type="match status" value="1"/>
</dbReference>
<protein>
    <recommendedName>
        <fullName evidence="3">SHSP domain-containing protein</fullName>
    </recommendedName>
</protein>
<dbReference type="Proteomes" id="UP000316621">
    <property type="component" value="Chromosome 10"/>
</dbReference>
<keyword evidence="5" id="KW-1185">Reference proteome</keyword>
<dbReference type="InterPro" id="IPR002068">
    <property type="entry name" value="A-crystallin/Hsp20_dom"/>
</dbReference>
<sequence length="242" mass="27820">MIPKEFVHCFSQRLASHYKKHKSSILLKQNSTKLSTSSQILSRIPLNYQLPHRQMSCRKQLEVRSEDRIPQKWSVPLREEIFDNLISKGNPSVSKVFGVGSLFSPLLFGKFFDPSDAFPLWEFDSDVLLSSLRESHQSTVDWSETDKEFVVKAELPGQGKQNVQVSVENGNVVEVSGQWKQQRKESDAKDWRSGHWWESGYARRLELPENADGRNIEAYIIDDIFLEIRIPKSTTGDNSEHA</sequence>
<accession>A0A4Y7L4I1</accession>
<dbReference type="STRING" id="3469.A0A4Y7L4I1"/>
<evidence type="ECO:0000259" key="3">
    <source>
        <dbReference type="PROSITE" id="PS01031"/>
    </source>
</evidence>
<name>A0A4Y7L4I1_PAPSO</name>
<dbReference type="OMA" id="FHTDQAY"/>